<gene>
    <name evidence="2" type="ORF">LA521A_11120</name>
</gene>
<dbReference type="SUPFAM" id="SSF53335">
    <property type="entry name" value="S-adenosyl-L-methionine-dependent methyltransferases"/>
    <property type="match status" value="1"/>
</dbReference>
<dbReference type="Gene3D" id="3.40.50.150">
    <property type="entry name" value="Vaccinia Virus protein VP39"/>
    <property type="match status" value="1"/>
</dbReference>
<reference evidence="2 3" key="1">
    <citation type="journal article" date="2023" name="Int. J. Syst. Evol. Microbiol.">
        <title>Physiological and genomic analyses of cobalamin (vitamin B12)-auxotrophy of Lysobacter auxotrophicus sp. nov., a methionine-auxotrophic chitinolytic bacterium isolated from chitin-treated soil.</title>
        <authorList>
            <person name="Saito A."/>
            <person name="Dohra H."/>
            <person name="Hamada M."/>
            <person name="Moriuchi R."/>
            <person name="Kotsuchibashi Y."/>
            <person name="Mori K."/>
        </authorList>
    </citation>
    <scope>NUCLEOTIDE SEQUENCE [LARGE SCALE GENOMIC DNA]</scope>
    <source>
        <strain evidence="2 3">5-21a</strain>
    </source>
</reference>
<evidence type="ECO:0000313" key="3">
    <source>
        <dbReference type="Proteomes" id="UP001317822"/>
    </source>
</evidence>
<dbReference type="EMBL" id="AP027041">
    <property type="protein sequence ID" value="BDU15911.1"/>
    <property type="molecule type" value="Genomic_DNA"/>
</dbReference>
<protein>
    <submittedName>
        <fullName evidence="2">FkbM family methyltransferase</fullName>
    </submittedName>
</protein>
<name>A0ABM8DBI9_9GAMM</name>
<dbReference type="Proteomes" id="UP001317822">
    <property type="component" value="Chromosome"/>
</dbReference>
<accession>A0ABM8DBI9</accession>
<dbReference type="InterPro" id="IPR029063">
    <property type="entry name" value="SAM-dependent_MTases_sf"/>
</dbReference>
<feature type="domain" description="Methyltransferase FkbM" evidence="1">
    <location>
        <begin position="71"/>
        <end position="206"/>
    </location>
</feature>
<dbReference type="GO" id="GO:0008168">
    <property type="term" value="F:methyltransferase activity"/>
    <property type="evidence" value="ECO:0007669"/>
    <property type="project" value="UniProtKB-KW"/>
</dbReference>
<proteinExistence type="predicted"/>
<keyword evidence="2" id="KW-0489">Methyltransferase</keyword>
<dbReference type="GO" id="GO:0032259">
    <property type="term" value="P:methylation"/>
    <property type="evidence" value="ECO:0007669"/>
    <property type="project" value="UniProtKB-KW"/>
</dbReference>
<organism evidence="2 3">
    <name type="scientific">Lysobacter auxotrophicus</name>
    <dbReference type="NCBI Taxonomy" id="2992573"/>
    <lineage>
        <taxon>Bacteria</taxon>
        <taxon>Pseudomonadati</taxon>
        <taxon>Pseudomonadota</taxon>
        <taxon>Gammaproteobacteria</taxon>
        <taxon>Lysobacterales</taxon>
        <taxon>Lysobacteraceae</taxon>
        <taxon>Lysobacter</taxon>
    </lineage>
</organism>
<sequence length="253" mass="28525">MNNLHNPAEAVPQLWKTRYGVMNSVPGRCPASRSLAQYGEWIEQELDQLSEIVADDQHVLEFGSEYGAHALWFARAVGDRGKVHVIEPRRMVMQQLCANVALNGLQNVHTHPMWLGSASAMVELGSVLPGLESVSERKERVPVRTLDELDLDALHLLKINYPGELMSVLEGAGGTIRRLRPNLYFRMGDQDIAEEEVRRVKDLGYRVWSHLPYLYSRNNQVGNTVNIFPGRVYQNVIATPQEGGVAFERLIEL</sequence>
<dbReference type="Pfam" id="PF05050">
    <property type="entry name" value="Methyltransf_21"/>
    <property type="match status" value="1"/>
</dbReference>
<keyword evidence="2" id="KW-0808">Transferase</keyword>
<evidence type="ECO:0000259" key="1">
    <source>
        <dbReference type="Pfam" id="PF05050"/>
    </source>
</evidence>
<keyword evidence="3" id="KW-1185">Reference proteome</keyword>
<dbReference type="RefSeq" id="WP_281781348.1">
    <property type="nucleotide sequence ID" value="NZ_AP027041.1"/>
</dbReference>
<dbReference type="InterPro" id="IPR006342">
    <property type="entry name" value="FkbM_mtfrase"/>
</dbReference>
<dbReference type="NCBIfam" id="TIGR01444">
    <property type="entry name" value="fkbM_fam"/>
    <property type="match status" value="1"/>
</dbReference>
<evidence type="ECO:0000313" key="2">
    <source>
        <dbReference type="EMBL" id="BDU15911.1"/>
    </source>
</evidence>